<organism evidence="1 2">
    <name type="scientific">Cerrena zonata</name>
    <dbReference type="NCBI Taxonomy" id="2478898"/>
    <lineage>
        <taxon>Eukaryota</taxon>
        <taxon>Fungi</taxon>
        <taxon>Dikarya</taxon>
        <taxon>Basidiomycota</taxon>
        <taxon>Agaricomycotina</taxon>
        <taxon>Agaricomycetes</taxon>
        <taxon>Polyporales</taxon>
        <taxon>Cerrenaceae</taxon>
        <taxon>Cerrena</taxon>
    </lineage>
</organism>
<dbReference type="EMBL" id="JASBNA010000016">
    <property type="protein sequence ID" value="KAK7686733.1"/>
    <property type="molecule type" value="Genomic_DNA"/>
</dbReference>
<keyword evidence="2" id="KW-1185">Reference proteome</keyword>
<gene>
    <name evidence="1" type="ORF">QCA50_010333</name>
</gene>
<proteinExistence type="predicted"/>
<evidence type="ECO:0000313" key="2">
    <source>
        <dbReference type="Proteomes" id="UP001385951"/>
    </source>
</evidence>
<evidence type="ECO:0000313" key="1">
    <source>
        <dbReference type="EMBL" id="KAK7686733.1"/>
    </source>
</evidence>
<evidence type="ECO:0008006" key="3">
    <source>
        <dbReference type="Google" id="ProtNLM"/>
    </source>
</evidence>
<protein>
    <recommendedName>
        <fullName evidence="3">F-box domain-containing protein</fullName>
    </recommendedName>
</protein>
<dbReference type="InterPro" id="IPR032675">
    <property type="entry name" value="LRR_dom_sf"/>
</dbReference>
<reference evidence="1 2" key="1">
    <citation type="submission" date="2022-09" db="EMBL/GenBank/DDBJ databases">
        <authorList>
            <person name="Palmer J.M."/>
        </authorList>
    </citation>
    <scope>NUCLEOTIDE SEQUENCE [LARGE SCALE GENOMIC DNA]</scope>
    <source>
        <strain evidence="1 2">DSM 7382</strain>
    </source>
</reference>
<dbReference type="AlphaFoldDB" id="A0AAW0G9W9"/>
<comment type="caution">
    <text evidence="1">The sequence shown here is derived from an EMBL/GenBank/DDBJ whole genome shotgun (WGS) entry which is preliminary data.</text>
</comment>
<dbReference type="Proteomes" id="UP001385951">
    <property type="component" value="Unassembled WGS sequence"/>
</dbReference>
<accession>A0AAW0G9W9</accession>
<name>A0AAW0G9W9_9APHY</name>
<dbReference type="Gene3D" id="3.80.10.10">
    <property type="entry name" value="Ribonuclease Inhibitor"/>
    <property type="match status" value="1"/>
</dbReference>
<sequence length="399" mass="44737">MQQEAIPLIDMQNAESVSPWLPSITAFGLINFALAQDIALPLYYSHIHLTSISAFQKFTDLLYDADQRWDSIRRIPYSAPGRWVQVLDLSDMSVGLWADAFQFDTLLTKLFPVVPFLSTFLLNATTTFSRRAIDSLCYRDGTQNLRSLKGIKLSSTPPSDVDIDPFLEVLRCCRYLEEFTAVGSGIEAIQLSNSSGLTAVTKVPEHFKPLVLPHLRQLALVSMHTSPVMFALLHSPLPSLAHLTITPYDDISISTSLVPAFIQTHGSKLTSLHLYAHKSWPTILFPSPTTLLHTCPKLYHLSLENPLPQLSICSIYPRHPLRILSIPRPNSDFLAVLEALLPKLSSLSIVRARDVRWLRSGMTSRAQEAGVQGEMRDWSRRLGRRGIQVLDADWKSVVE</sequence>
<dbReference type="SUPFAM" id="SSF52047">
    <property type="entry name" value="RNI-like"/>
    <property type="match status" value="1"/>
</dbReference>